<reference evidence="2" key="1">
    <citation type="journal article" date="2019" name="Int. J. Syst. Evol. Microbiol.">
        <title>The Global Catalogue of Microorganisms (GCM) 10K type strain sequencing project: providing services to taxonomists for standard genome sequencing and annotation.</title>
        <authorList>
            <consortium name="The Broad Institute Genomics Platform"/>
            <consortium name="The Broad Institute Genome Sequencing Center for Infectious Disease"/>
            <person name="Wu L."/>
            <person name="Ma J."/>
        </authorList>
    </citation>
    <scope>NUCLEOTIDE SEQUENCE [LARGE SCALE GENOMIC DNA]</scope>
    <source>
        <strain evidence="2">CCUG 62763</strain>
    </source>
</reference>
<dbReference type="EMBL" id="JBHSGR010000030">
    <property type="protein sequence ID" value="MFC4695888.1"/>
    <property type="molecule type" value="Genomic_DNA"/>
</dbReference>
<protein>
    <submittedName>
        <fullName evidence="1">Uncharacterized protein</fullName>
    </submittedName>
</protein>
<name>A0ABV9LP05_9ACTN</name>
<sequence length="57" mass="6339">MPDIVFVSPWRDSGNRQWHYRVELLGFPADTVVEISGHDIYVNVQVAPLAPTAAESS</sequence>
<keyword evidence="2" id="KW-1185">Reference proteome</keyword>
<gene>
    <name evidence="1" type="ORF">ACFO3M_20980</name>
</gene>
<accession>A0ABV9LP05</accession>
<dbReference type="Proteomes" id="UP001596025">
    <property type="component" value="Unassembled WGS sequence"/>
</dbReference>
<comment type="caution">
    <text evidence="1">The sequence shown here is derived from an EMBL/GenBank/DDBJ whole genome shotgun (WGS) entry which is preliminary data.</text>
</comment>
<evidence type="ECO:0000313" key="2">
    <source>
        <dbReference type="Proteomes" id="UP001596025"/>
    </source>
</evidence>
<proteinExistence type="predicted"/>
<evidence type="ECO:0000313" key="1">
    <source>
        <dbReference type="EMBL" id="MFC4695888.1"/>
    </source>
</evidence>
<dbReference type="RefSeq" id="WP_387993592.1">
    <property type="nucleotide sequence ID" value="NZ_JBHSGR010000030.1"/>
</dbReference>
<organism evidence="1 2">
    <name type="scientific">Geodermatophilus arenarius</name>
    <dbReference type="NCBI Taxonomy" id="1137990"/>
    <lineage>
        <taxon>Bacteria</taxon>
        <taxon>Bacillati</taxon>
        <taxon>Actinomycetota</taxon>
        <taxon>Actinomycetes</taxon>
        <taxon>Geodermatophilales</taxon>
        <taxon>Geodermatophilaceae</taxon>
        <taxon>Geodermatophilus</taxon>
    </lineage>
</organism>